<proteinExistence type="predicted"/>
<name>A0A8C7N8F6_ONCKI</name>
<dbReference type="GO" id="GO:0042254">
    <property type="term" value="P:ribosome biogenesis"/>
    <property type="evidence" value="ECO:0007669"/>
    <property type="project" value="TreeGrafter"/>
</dbReference>
<dbReference type="GeneTree" id="ENSGT00390000009258"/>
<dbReference type="PANTHER" id="PTHR15682:SF2">
    <property type="entry name" value="UNHEALTHY RIBOSOME BIOGENESIS PROTEIN 2 HOMOLOG"/>
    <property type="match status" value="1"/>
</dbReference>
<dbReference type="GO" id="GO:0005730">
    <property type="term" value="C:nucleolus"/>
    <property type="evidence" value="ECO:0007669"/>
    <property type="project" value="TreeGrafter"/>
</dbReference>
<organism evidence="2 3">
    <name type="scientific">Oncorhynchus kisutch</name>
    <name type="common">Coho salmon</name>
    <name type="synonym">Salmo kisutch</name>
    <dbReference type="NCBI Taxonomy" id="8019"/>
    <lineage>
        <taxon>Eukaryota</taxon>
        <taxon>Metazoa</taxon>
        <taxon>Chordata</taxon>
        <taxon>Craniata</taxon>
        <taxon>Vertebrata</taxon>
        <taxon>Euteleostomi</taxon>
        <taxon>Actinopterygii</taxon>
        <taxon>Neopterygii</taxon>
        <taxon>Teleostei</taxon>
        <taxon>Protacanthopterygii</taxon>
        <taxon>Salmoniformes</taxon>
        <taxon>Salmonidae</taxon>
        <taxon>Salmoninae</taxon>
        <taxon>Oncorhynchus</taxon>
    </lineage>
</organism>
<reference evidence="2" key="1">
    <citation type="submission" date="2025-08" db="UniProtKB">
        <authorList>
            <consortium name="Ensembl"/>
        </authorList>
    </citation>
    <scope>IDENTIFICATION</scope>
</reference>
<dbReference type="Pfam" id="PF10441">
    <property type="entry name" value="Urb2"/>
    <property type="match status" value="1"/>
</dbReference>
<evidence type="ECO:0000259" key="1">
    <source>
        <dbReference type="Pfam" id="PF10441"/>
    </source>
</evidence>
<sequence>QSLTVSTRLTNRNFLVKESGKQTTLTAALTMPVPDTLLRHGEEMLSNPHVVTLVLGALQFVPFEHLIMEVYHTTFESIHEALFAVIQCLPQVSGLGSIHVTSCIFLCLLIHGGRQKGEAEKVVLLKCTHPVERMYSHTATTAEGFTILSSFMAAQYVTLQPDIKRHLTEGVYRILDLCVEQEVRFLNKILQMGLREVFNELYGSYTHYHKTQWQGEEKYTAWDSPLPSPFPERLSLL</sequence>
<dbReference type="PANTHER" id="PTHR15682">
    <property type="entry name" value="UNHEALTHY RIBOSOME BIOGENESIS PROTEIN 2 HOMOLOG"/>
    <property type="match status" value="1"/>
</dbReference>
<protein>
    <recommendedName>
        <fullName evidence="1">Nucleolar 27S pre-rRNA processing Urb2/Npa2 C-terminal domain-containing protein</fullName>
    </recommendedName>
</protein>
<dbReference type="Ensembl" id="ENSOKIT00005117585.1">
    <property type="protein sequence ID" value="ENSOKIP00005109768.1"/>
    <property type="gene ID" value="ENSOKIG00005048017.1"/>
</dbReference>
<keyword evidence="3" id="KW-1185">Reference proteome</keyword>
<evidence type="ECO:0000313" key="3">
    <source>
        <dbReference type="Proteomes" id="UP000694557"/>
    </source>
</evidence>
<dbReference type="AlphaFoldDB" id="A0A8C7N8F6"/>
<dbReference type="InterPro" id="IPR052609">
    <property type="entry name" value="Ribosome_Biogenesis_Reg"/>
</dbReference>
<feature type="domain" description="Nucleolar 27S pre-rRNA processing Urb2/Npa2 C-terminal" evidence="1">
    <location>
        <begin position="146"/>
        <end position="211"/>
    </location>
</feature>
<accession>A0A8C7N8F6</accession>
<evidence type="ECO:0000313" key="2">
    <source>
        <dbReference type="Ensembl" id="ENSOKIP00005109768.1"/>
    </source>
</evidence>
<reference evidence="2" key="2">
    <citation type="submission" date="2025-09" db="UniProtKB">
        <authorList>
            <consortium name="Ensembl"/>
        </authorList>
    </citation>
    <scope>IDENTIFICATION</scope>
</reference>
<dbReference type="InterPro" id="IPR018849">
    <property type="entry name" value="Urb2/Npa2_C"/>
</dbReference>
<dbReference type="Proteomes" id="UP000694557">
    <property type="component" value="Unassembled WGS sequence"/>
</dbReference>